<keyword evidence="1" id="KW-0472">Membrane</keyword>
<keyword evidence="1" id="KW-0812">Transmembrane</keyword>
<gene>
    <name evidence="2" type="ORF">DYB32_001253</name>
</gene>
<dbReference type="AlphaFoldDB" id="A0A3R7D5Z3"/>
<dbReference type="EMBL" id="QUSY01000049">
    <property type="protein sequence ID" value="RHY33971.1"/>
    <property type="molecule type" value="Genomic_DNA"/>
</dbReference>
<reference evidence="2 3" key="1">
    <citation type="submission" date="2018-08" db="EMBL/GenBank/DDBJ databases">
        <title>Aphanomyces genome sequencing and annotation.</title>
        <authorList>
            <person name="Minardi D."/>
            <person name="Oidtmann B."/>
            <person name="Van Der Giezen M."/>
            <person name="Studholme D.J."/>
        </authorList>
    </citation>
    <scope>NUCLEOTIDE SEQUENCE [LARGE SCALE GENOMIC DNA]</scope>
    <source>
        <strain evidence="2 3">NJM0002</strain>
    </source>
</reference>
<protein>
    <submittedName>
        <fullName evidence="2">Uncharacterized protein</fullName>
    </submittedName>
</protein>
<dbReference type="PANTHER" id="PTHR31735:SF1">
    <property type="entry name" value="VACUOLAR MEMBRANE PROTEIN YPL162C"/>
    <property type="match status" value="1"/>
</dbReference>
<feature type="transmembrane region" description="Helical" evidence="1">
    <location>
        <begin position="123"/>
        <end position="140"/>
    </location>
</feature>
<dbReference type="PANTHER" id="PTHR31735">
    <property type="entry name" value="VACUOLAR MEMBRANE PROTEIN YPL162C"/>
    <property type="match status" value="1"/>
</dbReference>
<keyword evidence="3" id="KW-1185">Reference proteome</keyword>
<evidence type="ECO:0000313" key="2">
    <source>
        <dbReference type="EMBL" id="RHY33971.1"/>
    </source>
</evidence>
<dbReference type="GO" id="GO:0016020">
    <property type="term" value="C:membrane"/>
    <property type="evidence" value="ECO:0007669"/>
    <property type="project" value="TreeGrafter"/>
</dbReference>
<proteinExistence type="predicted"/>
<organism evidence="2 3">
    <name type="scientific">Aphanomyces invadans</name>
    <dbReference type="NCBI Taxonomy" id="157072"/>
    <lineage>
        <taxon>Eukaryota</taxon>
        <taxon>Sar</taxon>
        <taxon>Stramenopiles</taxon>
        <taxon>Oomycota</taxon>
        <taxon>Saprolegniomycetes</taxon>
        <taxon>Saprolegniales</taxon>
        <taxon>Verrucalvaceae</taxon>
        <taxon>Aphanomyces</taxon>
    </lineage>
</organism>
<feature type="transmembrane region" description="Helical" evidence="1">
    <location>
        <begin position="98"/>
        <end position="117"/>
    </location>
</feature>
<feature type="transmembrane region" description="Helical" evidence="1">
    <location>
        <begin position="53"/>
        <end position="78"/>
    </location>
</feature>
<name>A0A3R7D5Z3_9STRA</name>
<feature type="transmembrane region" description="Helical" evidence="1">
    <location>
        <begin position="12"/>
        <end position="33"/>
    </location>
</feature>
<accession>A0A3R7D5Z3</accession>
<keyword evidence="1" id="KW-1133">Transmembrane helix</keyword>
<comment type="caution">
    <text evidence="2">The sequence shown here is derived from an EMBL/GenBank/DDBJ whole genome shotgun (WGS) entry which is preliminary data.</text>
</comment>
<evidence type="ECO:0000313" key="3">
    <source>
        <dbReference type="Proteomes" id="UP000285060"/>
    </source>
</evidence>
<dbReference type="VEuPathDB" id="FungiDB:H310_07948"/>
<feature type="transmembrane region" description="Helical" evidence="1">
    <location>
        <begin position="147"/>
        <end position="165"/>
    </location>
</feature>
<evidence type="ECO:0000256" key="1">
    <source>
        <dbReference type="SAM" id="Phobius"/>
    </source>
</evidence>
<dbReference type="Pfam" id="PF12400">
    <property type="entry name" value="STIMATE"/>
    <property type="match status" value="1"/>
</dbReference>
<dbReference type="InterPro" id="IPR022127">
    <property type="entry name" value="STIMATE/YPL162C"/>
</dbReference>
<sequence>MTQVWLFDASKQAIGAGVAHAANIAIAIALVGYTDTGTTDECAMYFVNFSLDTSLGVVFNWMLLTLVTTAAATTAIPFESGDAAWTRYCITQRVCHRVWLLQLLSWLGVILTAKLLIGRGIVYFQAGLVAYAAWVFAPLEGHPRVELIVVMVACPCLMNALQFWVKRPYVSNNFTSTSG</sequence>
<dbReference type="Proteomes" id="UP000285060">
    <property type="component" value="Unassembled WGS sequence"/>
</dbReference>